<dbReference type="Proteomes" id="UP000078540">
    <property type="component" value="Unassembled WGS sequence"/>
</dbReference>
<dbReference type="AlphaFoldDB" id="A0A195BSW2"/>
<evidence type="ECO:0000256" key="2">
    <source>
        <dbReference type="SAM" id="Phobius"/>
    </source>
</evidence>
<evidence type="ECO:0000313" key="3">
    <source>
        <dbReference type="EMBL" id="KYM90887.1"/>
    </source>
</evidence>
<accession>A0A195BSW2</accession>
<keyword evidence="2" id="KW-0472">Membrane</keyword>
<evidence type="ECO:0000313" key="4">
    <source>
        <dbReference type="Proteomes" id="UP000078540"/>
    </source>
</evidence>
<gene>
    <name evidence="3" type="ORF">ALC53_01653</name>
</gene>
<name>A0A195BSW2_9HYME</name>
<keyword evidence="2" id="KW-0812">Transmembrane</keyword>
<protein>
    <submittedName>
        <fullName evidence="3">Uncharacterized protein</fullName>
    </submittedName>
</protein>
<feature type="transmembrane region" description="Helical" evidence="2">
    <location>
        <begin position="75"/>
        <end position="95"/>
    </location>
</feature>
<sequence length="113" mass="12555">MACRHHRVASRSWRQSERVPDEGMSAYVHQPRRGEAGQLRRDVKSRGMRATERIDLSAELRHGTTTRIISPRERVVVFVAAATATAACAIGIRAASAVVPAGRLACLRNVRYY</sequence>
<reference evidence="3 4" key="1">
    <citation type="submission" date="2015-09" db="EMBL/GenBank/DDBJ databases">
        <title>Atta colombica WGS genome.</title>
        <authorList>
            <person name="Nygaard S."/>
            <person name="Hu H."/>
            <person name="Boomsma J."/>
            <person name="Zhang G."/>
        </authorList>
    </citation>
    <scope>NUCLEOTIDE SEQUENCE [LARGE SCALE GENOMIC DNA]</scope>
    <source>
        <strain evidence="3">Treedump-2</strain>
        <tissue evidence="3">Whole body</tissue>
    </source>
</reference>
<keyword evidence="2" id="KW-1133">Transmembrane helix</keyword>
<keyword evidence="4" id="KW-1185">Reference proteome</keyword>
<proteinExistence type="predicted"/>
<evidence type="ECO:0000256" key="1">
    <source>
        <dbReference type="SAM" id="MobiDB-lite"/>
    </source>
</evidence>
<organism evidence="3 4">
    <name type="scientific">Atta colombica</name>
    <dbReference type="NCBI Taxonomy" id="520822"/>
    <lineage>
        <taxon>Eukaryota</taxon>
        <taxon>Metazoa</taxon>
        <taxon>Ecdysozoa</taxon>
        <taxon>Arthropoda</taxon>
        <taxon>Hexapoda</taxon>
        <taxon>Insecta</taxon>
        <taxon>Pterygota</taxon>
        <taxon>Neoptera</taxon>
        <taxon>Endopterygota</taxon>
        <taxon>Hymenoptera</taxon>
        <taxon>Apocrita</taxon>
        <taxon>Aculeata</taxon>
        <taxon>Formicoidea</taxon>
        <taxon>Formicidae</taxon>
        <taxon>Myrmicinae</taxon>
        <taxon>Atta</taxon>
    </lineage>
</organism>
<feature type="region of interest" description="Disordered" evidence="1">
    <location>
        <begin position="1"/>
        <end position="25"/>
    </location>
</feature>
<dbReference type="EMBL" id="KQ976409">
    <property type="protein sequence ID" value="KYM90887.1"/>
    <property type="molecule type" value="Genomic_DNA"/>
</dbReference>